<name>A0A812LYC9_9DINO</name>
<reference evidence="2" key="1">
    <citation type="submission" date="2021-02" db="EMBL/GenBank/DDBJ databases">
        <authorList>
            <person name="Dougan E. K."/>
            <person name="Rhodes N."/>
            <person name="Thang M."/>
            <person name="Chan C."/>
        </authorList>
    </citation>
    <scope>NUCLEOTIDE SEQUENCE</scope>
</reference>
<dbReference type="OrthoDB" id="10650003at2759"/>
<gene>
    <name evidence="2" type="ORF">SNAT2548_LOCUS12883</name>
</gene>
<feature type="region of interest" description="Disordered" evidence="1">
    <location>
        <begin position="118"/>
        <end position="146"/>
    </location>
</feature>
<accession>A0A812LYC9</accession>
<evidence type="ECO:0000256" key="1">
    <source>
        <dbReference type="SAM" id="MobiDB-lite"/>
    </source>
</evidence>
<protein>
    <submittedName>
        <fullName evidence="2">Uncharacterized protein</fullName>
    </submittedName>
</protein>
<evidence type="ECO:0000313" key="3">
    <source>
        <dbReference type="Proteomes" id="UP000604046"/>
    </source>
</evidence>
<comment type="caution">
    <text evidence="2">The sequence shown here is derived from an EMBL/GenBank/DDBJ whole genome shotgun (WGS) entry which is preliminary data.</text>
</comment>
<feature type="region of interest" description="Disordered" evidence="1">
    <location>
        <begin position="78"/>
        <end position="97"/>
    </location>
</feature>
<dbReference type="Proteomes" id="UP000604046">
    <property type="component" value="Unassembled WGS sequence"/>
</dbReference>
<dbReference type="AlphaFoldDB" id="A0A812LYC9"/>
<sequence>MHRILQVRPGAGLCHAGKETCDRRVDGSYIDVQALQLSAGGNSLVILHGGQFLDSWDLEIGAFTGQIRLARPGLLDAEPAESAESAEPAEPDAFELGTPRGERRCGFAIEDEFDCWTESPKKVTKPPGAVSPAPAGASYDLSPRSDTPVEKTEAFQLEEEENAYLSAVQLLKEMGSGRAEAEVAWKTCVLREKLRLARSLAASRTPPLRRSISRESGDTSVDDIEAGHVPEDLELCPADWPEQKFRPLGVDFSFNFAALEMAEQEYEAEARALLREVLSTWQRAVRSRAMAR</sequence>
<keyword evidence="3" id="KW-1185">Reference proteome</keyword>
<organism evidence="2 3">
    <name type="scientific">Symbiodinium natans</name>
    <dbReference type="NCBI Taxonomy" id="878477"/>
    <lineage>
        <taxon>Eukaryota</taxon>
        <taxon>Sar</taxon>
        <taxon>Alveolata</taxon>
        <taxon>Dinophyceae</taxon>
        <taxon>Suessiales</taxon>
        <taxon>Symbiodiniaceae</taxon>
        <taxon>Symbiodinium</taxon>
    </lineage>
</organism>
<feature type="compositionally biased region" description="Low complexity" evidence="1">
    <location>
        <begin position="126"/>
        <end position="138"/>
    </location>
</feature>
<evidence type="ECO:0000313" key="2">
    <source>
        <dbReference type="EMBL" id="CAE7254627.1"/>
    </source>
</evidence>
<proteinExistence type="predicted"/>
<dbReference type="EMBL" id="CAJNDS010001302">
    <property type="protein sequence ID" value="CAE7254627.1"/>
    <property type="molecule type" value="Genomic_DNA"/>
</dbReference>